<dbReference type="InterPro" id="IPR036457">
    <property type="entry name" value="PPM-type-like_dom_sf"/>
</dbReference>
<dbReference type="InterPro" id="IPR015655">
    <property type="entry name" value="PP2C"/>
</dbReference>
<dbReference type="Gene3D" id="3.60.40.10">
    <property type="entry name" value="PPM-type phosphatase domain"/>
    <property type="match status" value="1"/>
</dbReference>
<accession>A0A0J8CW82</accession>
<dbReference type="KEGG" id="bvg:104886463"/>
<gene>
    <name evidence="2" type="ORF">BVRB_2g033210</name>
</gene>
<dbReference type="PANTHER" id="PTHR47992">
    <property type="entry name" value="PROTEIN PHOSPHATASE"/>
    <property type="match status" value="1"/>
</dbReference>
<dbReference type="Pfam" id="PF00481">
    <property type="entry name" value="PP2C"/>
    <property type="match status" value="1"/>
</dbReference>
<name>A0A0J8CW82_BETVV</name>
<dbReference type="Gramene" id="KMT17975">
    <property type="protein sequence ID" value="KMT17975"/>
    <property type="gene ID" value="BVRB_2g033210"/>
</dbReference>
<dbReference type="PROSITE" id="PS51746">
    <property type="entry name" value="PPM_2"/>
    <property type="match status" value="1"/>
</dbReference>
<evidence type="ECO:0000313" key="3">
    <source>
        <dbReference type="Proteomes" id="UP000035740"/>
    </source>
</evidence>
<evidence type="ECO:0000313" key="2">
    <source>
        <dbReference type="EMBL" id="KMT17975.1"/>
    </source>
</evidence>
<keyword evidence="3" id="KW-1185">Reference proteome</keyword>
<dbReference type="SMART" id="SM00332">
    <property type="entry name" value="PP2Cc"/>
    <property type="match status" value="1"/>
</dbReference>
<dbReference type="CDD" id="cd00143">
    <property type="entry name" value="PP2Cc"/>
    <property type="match status" value="1"/>
</dbReference>
<dbReference type="OMA" id="VWAADSE"/>
<dbReference type="AlphaFoldDB" id="A0A0J8CW82"/>
<dbReference type="InterPro" id="IPR001932">
    <property type="entry name" value="PPM-type_phosphatase-like_dom"/>
</dbReference>
<sequence>MGNCTSCVTSDIQVHEYGSHENALQIQAAVDGNVRHKVGSVHSHQGAKGVNQDSAILYQGYGMEDGELCAVFDGHGSNGHIVSRVARNQLPSLLLNQRKFMEWDQAFVSAFKALDKEIKLLETVDCSFSGSTAVVVVRQGEDLVIANLGDSRAVLGTSTENGIQATQLTEDLKPDVPGEADRIKKANGRVFAHESQPHIQRVWLPNEDIPGLAMSRAFGDFDMKNCGIIATPVVTHRRLTSKDQFLVLACDGVWDVLSNDEVVSVVVSAKNKEAAAKAVVDEAHAAWKQKFPLAKIDDCTVVCLFLENRVDSLFPPTT</sequence>
<evidence type="ECO:0000259" key="1">
    <source>
        <dbReference type="PROSITE" id="PS51746"/>
    </source>
</evidence>
<organism evidence="2 3">
    <name type="scientific">Beta vulgaris subsp. vulgaris</name>
    <name type="common">Beet</name>
    <dbReference type="NCBI Taxonomy" id="3555"/>
    <lineage>
        <taxon>Eukaryota</taxon>
        <taxon>Viridiplantae</taxon>
        <taxon>Streptophyta</taxon>
        <taxon>Embryophyta</taxon>
        <taxon>Tracheophyta</taxon>
        <taxon>Spermatophyta</taxon>
        <taxon>Magnoliopsida</taxon>
        <taxon>eudicotyledons</taxon>
        <taxon>Gunneridae</taxon>
        <taxon>Pentapetalae</taxon>
        <taxon>Caryophyllales</taxon>
        <taxon>Chenopodiaceae</taxon>
        <taxon>Betoideae</taxon>
        <taxon>Beta</taxon>
    </lineage>
</organism>
<feature type="domain" description="PPM-type phosphatase" evidence="1">
    <location>
        <begin position="38"/>
        <end position="306"/>
    </location>
</feature>
<dbReference type="SUPFAM" id="SSF81606">
    <property type="entry name" value="PP2C-like"/>
    <property type="match status" value="1"/>
</dbReference>
<dbReference type="eggNOG" id="KOG0698">
    <property type="taxonomic scope" value="Eukaryota"/>
</dbReference>
<dbReference type="EMBL" id="KQ090040">
    <property type="protein sequence ID" value="KMT17975.1"/>
    <property type="molecule type" value="Genomic_DNA"/>
</dbReference>
<protein>
    <recommendedName>
        <fullName evidence="1">PPM-type phosphatase domain-containing protein</fullName>
    </recommendedName>
</protein>
<proteinExistence type="predicted"/>
<dbReference type="GO" id="GO:0004722">
    <property type="term" value="F:protein serine/threonine phosphatase activity"/>
    <property type="evidence" value="ECO:0007669"/>
    <property type="project" value="InterPro"/>
</dbReference>
<dbReference type="Proteomes" id="UP000035740">
    <property type="component" value="Chromosome 2"/>
</dbReference>
<dbReference type="OrthoDB" id="10264738at2759"/>
<reference evidence="2 3" key="1">
    <citation type="journal article" date="2014" name="Nature">
        <title>The genome of the recently domesticated crop plant sugar beet (Beta vulgaris).</title>
        <authorList>
            <person name="Dohm J.C."/>
            <person name="Minoche A.E."/>
            <person name="Holtgrawe D."/>
            <person name="Capella-Gutierrez S."/>
            <person name="Zakrzewski F."/>
            <person name="Tafer H."/>
            <person name="Rupp O."/>
            <person name="Sorensen T.R."/>
            <person name="Stracke R."/>
            <person name="Reinhardt R."/>
            <person name="Goesmann A."/>
            <person name="Kraft T."/>
            <person name="Schulz B."/>
            <person name="Stadler P.F."/>
            <person name="Schmidt T."/>
            <person name="Gabaldon T."/>
            <person name="Lehrach H."/>
            <person name="Weisshaar B."/>
            <person name="Himmelbauer H."/>
        </authorList>
    </citation>
    <scope>NUCLEOTIDE SEQUENCE [LARGE SCALE GENOMIC DNA]</scope>
    <source>
        <tissue evidence="2">Taproot</tissue>
    </source>
</reference>